<evidence type="ECO:0000313" key="2">
    <source>
        <dbReference type="Proteomes" id="UP000023152"/>
    </source>
</evidence>
<dbReference type="Proteomes" id="UP000023152">
    <property type="component" value="Unassembled WGS sequence"/>
</dbReference>
<comment type="caution">
    <text evidence="1">The sequence shown here is derived from an EMBL/GenBank/DDBJ whole genome shotgun (WGS) entry which is preliminary data.</text>
</comment>
<accession>X6NH72</accession>
<organism evidence="1 2">
    <name type="scientific">Reticulomyxa filosa</name>
    <dbReference type="NCBI Taxonomy" id="46433"/>
    <lineage>
        <taxon>Eukaryota</taxon>
        <taxon>Sar</taxon>
        <taxon>Rhizaria</taxon>
        <taxon>Retaria</taxon>
        <taxon>Foraminifera</taxon>
        <taxon>Monothalamids</taxon>
        <taxon>Reticulomyxidae</taxon>
        <taxon>Reticulomyxa</taxon>
    </lineage>
</organism>
<dbReference type="AlphaFoldDB" id="X6NH72"/>
<keyword evidence="2" id="KW-1185">Reference proteome</keyword>
<name>X6NH72_RETFI</name>
<dbReference type="EMBL" id="ASPP01008625">
    <property type="protein sequence ID" value="ETO25326.1"/>
    <property type="molecule type" value="Genomic_DNA"/>
</dbReference>
<reference evidence="1 2" key="1">
    <citation type="journal article" date="2013" name="Curr. Biol.">
        <title>The Genome of the Foraminiferan Reticulomyxa filosa.</title>
        <authorList>
            <person name="Glockner G."/>
            <person name="Hulsmann N."/>
            <person name="Schleicher M."/>
            <person name="Noegel A.A."/>
            <person name="Eichinger L."/>
            <person name="Gallinger C."/>
            <person name="Pawlowski J."/>
            <person name="Sierra R."/>
            <person name="Euteneuer U."/>
            <person name="Pillet L."/>
            <person name="Moustafa A."/>
            <person name="Platzer M."/>
            <person name="Groth M."/>
            <person name="Szafranski K."/>
            <person name="Schliwa M."/>
        </authorList>
    </citation>
    <scope>NUCLEOTIDE SEQUENCE [LARGE SCALE GENOMIC DNA]</scope>
</reference>
<evidence type="ECO:0000313" key="1">
    <source>
        <dbReference type="EMBL" id="ETO25326.1"/>
    </source>
</evidence>
<protein>
    <submittedName>
        <fullName evidence="1">Uncharacterized protein</fullName>
    </submittedName>
</protein>
<sequence length="178" mass="21485">MCVKNILTSFRWKYGRRDVQGQSGFEKTNGEGELDNTSQMVRCDGGHLHEYVQSVLREDKRDAISEQRLLQLQSTALCRTWPGQGNTSFVDTHVQRHAQLEWAVHKWRMAVLFEKARLHVQKRHNAVIEYVFTTWSQHTVHKKRLRKKQNYRAIRHWYYRMQDKFFQVRIHQTKNFKK</sequence>
<proteinExistence type="predicted"/>
<gene>
    <name evidence="1" type="ORF">RFI_11812</name>
</gene>